<evidence type="ECO:0000313" key="1">
    <source>
        <dbReference type="EMBL" id="CAG8628928.1"/>
    </source>
</evidence>
<accession>A0A9N9DAY0</accession>
<gene>
    <name evidence="1" type="ORF">PBRASI_LOCUS9141</name>
</gene>
<keyword evidence="2" id="KW-1185">Reference proteome</keyword>
<feature type="non-terminal residue" evidence="1">
    <location>
        <position position="170"/>
    </location>
</feature>
<name>A0A9N9DAY0_9GLOM</name>
<dbReference type="Proteomes" id="UP000789739">
    <property type="component" value="Unassembled WGS sequence"/>
</dbReference>
<sequence>MEVYILSHDPWTVQVVHEHAAEKMISDMLQNTICDVPDVITLVWEDVLLKTDSSEVIKLPAPPTGLFEKAEICRFELKSIGALLITDAVAANHDASQVALKNLLMSLSTTIFTCYSAFVSSPSFAKVSEKSSVQMSNDASQAGNKHEEEIKLQREHYNLVNNVLTMIKGK</sequence>
<comment type="caution">
    <text evidence="1">The sequence shown here is derived from an EMBL/GenBank/DDBJ whole genome shotgun (WGS) entry which is preliminary data.</text>
</comment>
<evidence type="ECO:0000313" key="2">
    <source>
        <dbReference type="Proteomes" id="UP000789739"/>
    </source>
</evidence>
<organism evidence="1 2">
    <name type="scientific">Paraglomus brasilianum</name>
    <dbReference type="NCBI Taxonomy" id="144538"/>
    <lineage>
        <taxon>Eukaryota</taxon>
        <taxon>Fungi</taxon>
        <taxon>Fungi incertae sedis</taxon>
        <taxon>Mucoromycota</taxon>
        <taxon>Glomeromycotina</taxon>
        <taxon>Glomeromycetes</taxon>
        <taxon>Paraglomerales</taxon>
        <taxon>Paraglomeraceae</taxon>
        <taxon>Paraglomus</taxon>
    </lineage>
</organism>
<dbReference type="OrthoDB" id="46189at2759"/>
<dbReference type="AlphaFoldDB" id="A0A9N9DAY0"/>
<protein>
    <submittedName>
        <fullName evidence="1">8071_t:CDS:1</fullName>
    </submittedName>
</protein>
<dbReference type="EMBL" id="CAJVPI010001859">
    <property type="protein sequence ID" value="CAG8628928.1"/>
    <property type="molecule type" value="Genomic_DNA"/>
</dbReference>
<proteinExistence type="predicted"/>
<reference evidence="1" key="1">
    <citation type="submission" date="2021-06" db="EMBL/GenBank/DDBJ databases">
        <authorList>
            <person name="Kallberg Y."/>
            <person name="Tangrot J."/>
            <person name="Rosling A."/>
        </authorList>
    </citation>
    <scope>NUCLEOTIDE SEQUENCE</scope>
    <source>
        <strain evidence="1">BR232B</strain>
    </source>
</reference>